<reference evidence="7" key="1">
    <citation type="submission" date="2024-03" db="EMBL/GenBank/DDBJ databases">
        <title>WGS assembly of Saponaria officinalis var. Norfolk2.</title>
        <authorList>
            <person name="Jenkins J."/>
            <person name="Shu S."/>
            <person name="Grimwood J."/>
            <person name="Barry K."/>
            <person name="Goodstein D."/>
            <person name="Schmutz J."/>
            <person name="Leebens-Mack J."/>
            <person name="Osbourn A."/>
        </authorList>
    </citation>
    <scope>NUCLEOTIDE SEQUENCE [LARGE SCALE GENOMIC DNA]</scope>
    <source>
        <strain evidence="7">JIC</strain>
    </source>
</reference>
<keyword evidence="2 6" id="KW-0812">Transmembrane</keyword>
<comment type="subcellular location">
    <subcellularLocation>
        <location evidence="1">Golgi apparatus membrane</location>
        <topology evidence="1">Single-pass membrane protein</topology>
    </subcellularLocation>
</comment>
<evidence type="ECO:0000256" key="5">
    <source>
        <dbReference type="SAM" id="MobiDB-lite"/>
    </source>
</evidence>
<evidence type="ECO:0000313" key="7">
    <source>
        <dbReference type="EMBL" id="KAK9748306.1"/>
    </source>
</evidence>
<keyword evidence="3 6" id="KW-1133">Transmembrane helix</keyword>
<feature type="transmembrane region" description="Helical" evidence="6">
    <location>
        <begin position="49"/>
        <end position="70"/>
    </location>
</feature>
<dbReference type="AlphaFoldDB" id="A0AAW1MN48"/>
<keyword evidence="4 6" id="KW-0472">Membrane</keyword>
<comment type="caution">
    <text evidence="7">The sequence shown here is derived from an EMBL/GenBank/DDBJ whole genome shotgun (WGS) entry which is preliminary data.</text>
</comment>
<dbReference type="Pfam" id="PF21729">
    <property type="entry name" value="IRX15_IRX15L_GXM"/>
    <property type="match status" value="1"/>
</dbReference>
<gene>
    <name evidence="7" type="ORF">RND81_02G049200</name>
</gene>
<keyword evidence="8" id="KW-1185">Reference proteome</keyword>
<evidence type="ECO:0000256" key="3">
    <source>
        <dbReference type="ARBA" id="ARBA00022989"/>
    </source>
</evidence>
<dbReference type="NCBIfam" id="TIGR01627">
    <property type="entry name" value="A_thal_3515"/>
    <property type="match status" value="1"/>
</dbReference>
<name>A0AAW1MN48_SAPOF</name>
<dbReference type="InterPro" id="IPR006514">
    <property type="entry name" value="IRX15/GXM/AGM"/>
</dbReference>
<organism evidence="7 8">
    <name type="scientific">Saponaria officinalis</name>
    <name type="common">Common soapwort</name>
    <name type="synonym">Lychnis saponaria</name>
    <dbReference type="NCBI Taxonomy" id="3572"/>
    <lineage>
        <taxon>Eukaryota</taxon>
        <taxon>Viridiplantae</taxon>
        <taxon>Streptophyta</taxon>
        <taxon>Embryophyta</taxon>
        <taxon>Tracheophyta</taxon>
        <taxon>Spermatophyta</taxon>
        <taxon>Magnoliopsida</taxon>
        <taxon>eudicotyledons</taxon>
        <taxon>Gunneridae</taxon>
        <taxon>Pentapetalae</taxon>
        <taxon>Caryophyllales</taxon>
        <taxon>Caryophyllaceae</taxon>
        <taxon>Caryophylleae</taxon>
        <taxon>Saponaria</taxon>
    </lineage>
</organism>
<accession>A0AAW1MN48</accession>
<feature type="region of interest" description="Disordered" evidence="5">
    <location>
        <begin position="1"/>
        <end position="28"/>
    </location>
</feature>
<dbReference type="GO" id="GO:0000139">
    <property type="term" value="C:Golgi membrane"/>
    <property type="evidence" value="ECO:0007669"/>
    <property type="project" value="UniProtKB-SubCell"/>
</dbReference>
<dbReference type="PANTHER" id="PTHR31444">
    <property type="entry name" value="OS11G0490100 PROTEIN"/>
    <property type="match status" value="1"/>
</dbReference>
<protein>
    <recommendedName>
        <fullName evidence="9">Polysaccharide biosynthesis domain-containing protein</fullName>
    </recommendedName>
</protein>
<dbReference type="Proteomes" id="UP001443914">
    <property type="component" value="Unassembled WGS sequence"/>
</dbReference>
<evidence type="ECO:0000256" key="2">
    <source>
        <dbReference type="ARBA" id="ARBA00022692"/>
    </source>
</evidence>
<evidence type="ECO:0000256" key="4">
    <source>
        <dbReference type="ARBA" id="ARBA00023136"/>
    </source>
</evidence>
<evidence type="ECO:0000256" key="1">
    <source>
        <dbReference type="ARBA" id="ARBA00004194"/>
    </source>
</evidence>
<proteinExistence type="predicted"/>
<dbReference type="GO" id="GO:0045492">
    <property type="term" value="P:xylan biosynthetic process"/>
    <property type="evidence" value="ECO:0007669"/>
    <property type="project" value="InterPro"/>
</dbReference>
<dbReference type="EMBL" id="JBDFQZ010000002">
    <property type="protein sequence ID" value="KAK9748306.1"/>
    <property type="molecule type" value="Genomic_DNA"/>
</dbReference>
<sequence>MPPDVQASPALITSQTRPPPASKSDVNFSESRNYRQLRRMEVSITRKRLIHFLVFVLACMSIFRLIRFAATSYITSSPRSTWAEFPKACNYSDSNCRDMSTPDTRPYPRPKPITKKEFRFLSSIISKKAPCNLLVFGWEAQYRHLAKINVAGKTVFLVDAPERIRKLRRANNTRIYKVNYKTKAKEAYKLLKYAREEHACAPNVGTAGKSACELTLLGLPDDVYRIKWDVILVDGPSSNGPEDPGRMTTIYTSSLIARGAENATANVVIHDVDRIIEKWYSREFLCEENLVSSKGRLWNFKIKGGERLESSMFCSQGSPFNE</sequence>
<evidence type="ECO:0008006" key="9">
    <source>
        <dbReference type="Google" id="ProtNLM"/>
    </source>
</evidence>
<evidence type="ECO:0000256" key="6">
    <source>
        <dbReference type="SAM" id="Phobius"/>
    </source>
</evidence>
<evidence type="ECO:0000313" key="8">
    <source>
        <dbReference type="Proteomes" id="UP001443914"/>
    </source>
</evidence>